<comment type="caution">
    <text evidence="2">The sequence shown here is derived from an EMBL/GenBank/DDBJ whole genome shotgun (WGS) entry which is preliminary data.</text>
</comment>
<sequence length="108" mass="12070">MSSWMNVRWMPYHRLLSLTDGCNNDHHKVVGIANHLPLTSPICFIISSASIDSRNREEAGNGRVLGLSSSSNDQALGRRLRPRSGEERAAVVRPVTTSDIKWVRSKFP</sequence>
<gene>
    <name evidence="2" type="ORF">INT44_006594</name>
</gene>
<reference evidence="2" key="1">
    <citation type="submission" date="2020-12" db="EMBL/GenBank/DDBJ databases">
        <title>Metabolic potential, ecology and presence of endohyphal bacteria is reflected in genomic diversity of Mucoromycotina.</title>
        <authorList>
            <person name="Muszewska A."/>
            <person name="Okrasinska A."/>
            <person name="Steczkiewicz K."/>
            <person name="Drgas O."/>
            <person name="Orlowska M."/>
            <person name="Perlinska-Lenart U."/>
            <person name="Aleksandrzak-Piekarczyk T."/>
            <person name="Szatraj K."/>
            <person name="Zielenkiewicz U."/>
            <person name="Pilsyk S."/>
            <person name="Malc E."/>
            <person name="Mieczkowski P."/>
            <person name="Kruszewska J.S."/>
            <person name="Biernat P."/>
            <person name="Pawlowska J."/>
        </authorList>
    </citation>
    <scope>NUCLEOTIDE SEQUENCE</scope>
    <source>
        <strain evidence="2">WA0000051536</strain>
    </source>
</reference>
<evidence type="ECO:0000313" key="3">
    <source>
        <dbReference type="Proteomes" id="UP000612746"/>
    </source>
</evidence>
<dbReference type="AlphaFoldDB" id="A0A8H7PV29"/>
<dbReference type="EMBL" id="JAEPRA010000010">
    <property type="protein sequence ID" value="KAG2179746.1"/>
    <property type="molecule type" value="Genomic_DNA"/>
</dbReference>
<keyword evidence="3" id="KW-1185">Reference proteome</keyword>
<dbReference type="Proteomes" id="UP000612746">
    <property type="component" value="Unassembled WGS sequence"/>
</dbReference>
<feature type="region of interest" description="Disordered" evidence="1">
    <location>
        <begin position="60"/>
        <end position="90"/>
    </location>
</feature>
<organism evidence="2 3">
    <name type="scientific">Umbelopsis vinacea</name>
    <dbReference type="NCBI Taxonomy" id="44442"/>
    <lineage>
        <taxon>Eukaryota</taxon>
        <taxon>Fungi</taxon>
        <taxon>Fungi incertae sedis</taxon>
        <taxon>Mucoromycota</taxon>
        <taxon>Mucoromycotina</taxon>
        <taxon>Umbelopsidomycetes</taxon>
        <taxon>Umbelopsidales</taxon>
        <taxon>Umbelopsidaceae</taxon>
        <taxon>Umbelopsis</taxon>
    </lineage>
</organism>
<protein>
    <submittedName>
        <fullName evidence="2">Uncharacterized protein</fullName>
    </submittedName>
</protein>
<name>A0A8H7PV29_9FUNG</name>
<evidence type="ECO:0000313" key="2">
    <source>
        <dbReference type="EMBL" id="KAG2179746.1"/>
    </source>
</evidence>
<accession>A0A8H7PV29</accession>
<proteinExistence type="predicted"/>
<evidence type="ECO:0000256" key="1">
    <source>
        <dbReference type="SAM" id="MobiDB-lite"/>
    </source>
</evidence>